<proteinExistence type="predicted"/>
<protein>
    <submittedName>
        <fullName evidence="2">Uncharacterized protein</fullName>
    </submittedName>
</protein>
<feature type="compositionally biased region" description="Low complexity" evidence="1">
    <location>
        <begin position="116"/>
        <end position="128"/>
    </location>
</feature>
<gene>
    <name evidence="2" type="ORF">PIB30_007738</name>
</gene>
<feature type="region of interest" description="Disordered" evidence="1">
    <location>
        <begin position="94"/>
        <end position="143"/>
    </location>
</feature>
<evidence type="ECO:0000256" key="1">
    <source>
        <dbReference type="SAM" id="MobiDB-lite"/>
    </source>
</evidence>
<dbReference type="EMBL" id="JASCZI010241672">
    <property type="protein sequence ID" value="MED6204267.1"/>
    <property type="molecule type" value="Genomic_DNA"/>
</dbReference>
<name>A0ABU6Y185_9FABA</name>
<feature type="region of interest" description="Disordered" evidence="1">
    <location>
        <begin position="160"/>
        <end position="218"/>
    </location>
</feature>
<sequence length="218" mass="24425">MFRMLGSHAPSSQLTFLTSVQSHQTPSSLAPPITPGVPNPLKVHSVYWRRLWGLPSKPTMVNQDEEGIPYTDHSGDEQHRNLQQADLDLNATANGSTRSVDRNAEAGGTQNGQPGSSGDNSGGRRSTSAFDRLGPKPFGEIGSDKSQIIQELRHRMQAMELQVKGDLRSRRRLPPRRRSRSKSKTSPRRRERTPDRRRRHPSSSDDRESSSDDSREPR</sequence>
<feature type="compositionally biased region" description="Basic residues" evidence="1">
    <location>
        <begin position="169"/>
        <end position="201"/>
    </location>
</feature>
<keyword evidence="3" id="KW-1185">Reference proteome</keyword>
<feature type="region of interest" description="Disordered" evidence="1">
    <location>
        <begin position="58"/>
        <end position="77"/>
    </location>
</feature>
<comment type="caution">
    <text evidence="2">The sequence shown here is derived from an EMBL/GenBank/DDBJ whole genome shotgun (WGS) entry which is preliminary data.</text>
</comment>
<evidence type="ECO:0000313" key="3">
    <source>
        <dbReference type="Proteomes" id="UP001341840"/>
    </source>
</evidence>
<accession>A0ABU6Y185</accession>
<reference evidence="2 3" key="1">
    <citation type="journal article" date="2023" name="Plants (Basel)">
        <title>Bridging the Gap: Combining Genomics and Transcriptomics Approaches to Understand Stylosanthes scabra, an Orphan Legume from the Brazilian Caatinga.</title>
        <authorList>
            <person name="Ferreira-Neto J.R.C."/>
            <person name="da Silva M.D."/>
            <person name="Binneck E."/>
            <person name="de Melo N.F."/>
            <person name="da Silva R.H."/>
            <person name="de Melo A.L.T.M."/>
            <person name="Pandolfi V."/>
            <person name="Bustamante F.O."/>
            <person name="Brasileiro-Vidal A.C."/>
            <person name="Benko-Iseppon A.M."/>
        </authorList>
    </citation>
    <scope>NUCLEOTIDE SEQUENCE [LARGE SCALE GENOMIC DNA]</scope>
    <source>
        <tissue evidence="2">Leaves</tissue>
    </source>
</reference>
<evidence type="ECO:0000313" key="2">
    <source>
        <dbReference type="EMBL" id="MED6204267.1"/>
    </source>
</evidence>
<dbReference type="Proteomes" id="UP001341840">
    <property type="component" value="Unassembled WGS sequence"/>
</dbReference>
<feature type="compositionally biased region" description="Basic and acidic residues" evidence="1">
    <location>
        <begin position="202"/>
        <end position="218"/>
    </location>
</feature>
<organism evidence="2 3">
    <name type="scientific">Stylosanthes scabra</name>
    <dbReference type="NCBI Taxonomy" id="79078"/>
    <lineage>
        <taxon>Eukaryota</taxon>
        <taxon>Viridiplantae</taxon>
        <taxon>Streptophyta</taxon>
        <taxon>Embryophyta</taxon>
        <taxon>Tracheophyta</taxon>
        <taxon>Spermatophyta</taxon>
        <taxon>Magnoliopsida</taxon>
        <taxon>eudicotyledons</taxon>
        <taxon>Gunneridae</taxon>
        <taxon>Pentapetalae</taxon>
        <taxon>rosids</taxon>
        <taxon>fabids</taxon>
        <taxon>Fabales</taxon>
        <taxon>Fabaceae</taxon>
        <taxon>Papilionoideae</taxon>
        <taxon>50 kb inversion clade</taxon>
        <taxon>dalbergioids sensu lato</taxon>
        <taxon>Dalbergieae</taxon>
        <taxon>Pterocarpus clade</taxon>
        <taxon>Stylosanthes</taxon>
    </lineage>
</organism>